<keyword evidence="4" id="KW-0503">Monooxygenase</keyword>
<comment type="caution">
    <text evidence="8">The sequence shown here is derived from an EMBL/GenBank/DDBJ whole genome shotgun (WGS) entry which is preliminary data.</text>
</comment>
<feature type="binding site" evidence="6">
    <location>
        <position position="59"/>
    </location>
    <ligand>
        <name>FMN</name>
        <dbReference type="ChEBI" id="CHEBI:58210"/>
    </ligand>
</feature>
<evidence type="ECO:0000256" key="3">
    <source>
        <dbReference type="ARBA" id="ARBA00023002"/>
    </source>
</evidence>
<dbReference type="AlphaFoldDB" id="A0A944DXT2"/>
<dbReference type="InterPro" id="IPR016215">
    <property type="entry name" value="NTA_MOA"/>
</dbReference>
<feature type="binding site" evidence="6">
    <location>
        <position position="105"/>
    </location>
    <ligand>
        <name>FMN</name>
        <dbReference type="ChEBI" id="CHEBI:58210"/>
    </ligand>
</feature>
<feature type="binding site" evidence="6">
    <location>
        <position position="155"/>
    </location>
    <ligand>
        <name>FMN</name>
        <dbReference type="ChEBI" id="CHEBI:58210"/>
    </ligand>
</feature>
<dbReference type="InterPro" id="IPR051260">
    <property type="entry name" value="Diverse_substr_monoxygenases"/>
</dbReference>
<dbReference type="Proteomes" id="UP000692896">
    <property type="component" value="Unassembled WGS sequence"/>
</dbReference>
<evidence type="ECO:0000256" key="6">
    <source>
        <dbReference type="PIRSR" id="PIRSR000337-1"/>
    </source>
</evidence>
<sequence>MAKQQILLNAFNMNSVGHIHHGLWTHPRDNSSAFNSLEYWTDLAKLLERGLFDGLFIADILGVYDIYQNGIDLSLQESIQLPVNDPLLLVSAMAGVTRHLGFGVTANLTYEAPYTFARRLSTLDHLTQGRIGWNIVTGYLESAAKAMGLTQQIEHDRRYDQADEYLQVLYKLLEGSWQDDAVLADRTQRIYAQPGKVHKVRHQGEFYQVEGYHLSQPSPQRTPVLFQAGSSERGLRFAGQHAECVFISGHNLAAAREQVAKVRASALAAGRSAEAIKVFMGISVIVAPTEAEARDKRAEYLRYASPEAGLAHFSSSTGIDFAQYELDEPIRYQKTNAIESVVKAFTAKDSGWTKRRLLEQHALGGRYPVLIGSPVQVADQLQSWFEETGLDGFNLTRIVSPESYVDFIDLVIPELQNRGLYKTAYAEGSLRHKLFGQGPRLPANHSAAAWRDLSGSVPAPRSDIHPQLGAAALNLLCPIQG</sequence>
<dbReference type="RefSeq" id="WP_214917720.1">
    <property type="nucleotide sequence ID" value="NZ_JAGGNX010000022.1"/>
</dbReference>
<dbReference type="PANTHER" id="PTHR30011:SF16">
    <property type="entry name" value="C2H2 FINGER DOMAIN TRANSCRIPTION FACTOR (EUROFUNG)-RELATED"/>
    <property type="match status" value="1"/>
</dbReference>
<gene>
    <name evidence="8" type="ORF">J7E47_09360</name>
</gene>
<evidence type="ECO:0000313" key="8">
    <source>
        <dbReference type="EMBL" id="MBT2328926.1"/>
    </source>
</evidence>
<dbReference type="Pfam" id="PF00296">
    <property type="entry name" value="Bac_luciferase"/>
    <property type="match status" value="1"/>
</dbReference>
<keyword evidence="1 6" id="KW-0285">Flavoprotein</keyword>
<feature type="binding site" evidence="6">
    <location>
        <position position="230"/>
    </location>
    <ligand>
        <name>FMN</name>
        <dbReference type="ChEBI" id="CHEBI:58210"/>
    </ligand>
</feature>
<evidence type="ECO:0000256" key="4">
    <source>
        <dbReference type="ARBA" id="ARBA00023033"/>
    </source>
</evidence>
<dbReference type="GO" id="GO:0004497">
    <property type="term" value="F:monooxygenase activity"/>
    <property type="evidence" value="ECO:0007669"/>
    <property type="project" value="UniProtKB-KW"/>
</dbReference>
<keyword evidence="2 6" id="KW-0288">FMN</keyword>
<dbReference type="Gene3D" id="3.20.20.30">
    <property type="entry name" value="Luciferase-like domain"/>
    <property type="match status" value="1"/>
</dbReference>
<evidence type="ECO:0000259" key="7">
    <source>
        <dbReference type="Pfam" id="PF00296"/>
    </source>
</evidence>
<feature type="binding site" evidence="6">
    <location>
        <position position="159"/>
    </location>
    <ligand>
        <name>FMN</name>
        <dbReference type="ChEBI" id="CHEBI:58210"/>
    </ligand>
</feature>
<evidence type="ECO:0000256" key="5">
    <source>
        <dbReference type="ARBA" id="ARBA00033748"/>
    </source>
</evidence>
<dbReference type="PANTHER" id="PTHR30011">
    <property type="entry name" value="ALKANESULFONATE MONOOXYGENASE-RELATED"/>
    <property type="match status" value="1"/>
</dbReference>
<feature type="binding site" evidence="6">
    <location>
        <position position="231"/>
    </location>
    <ligand>
        <name>FMN</name>
        <dbReference type="ChEBI" id="CHEBI:58210"/>
    </ligand>
</feature>
<dbReference type="InterPro" id="IPR011251">
    <property type="entry name" value="Luciferase-like_dom"/>
</dbReference>
<name>A0A944DXT2_PSEFL</name>
<feature type="domain" description="Luciferase-like" evidence="7">
    <location>
        <begin position="31"/>
        <end position="391"/>
    </location>
</feature>
<comment type="similarity">
    <text evidence="5">Belongs to the NtaA/SnaA/DszA monooxygenase family.</text>
</comment>
<dbReference type="SUPFAM" id="SSF51679">
    <property type="entry name" value="Bacterial luciferase-like"/>
    <property type="match status" value="1"/>
</dbReference>
<dbReference type="GO" id="GO:0016705">
    <property type="term" value="F:oxidoreductase activity, acting on paired donors, with incorporation or reduction of molecular oxygen"/>
    <property type="evidence" value="ECO:0007669"/>
    <property type="project" value="InterPro"/>
</dbReference>
<dbReference type="NCBIfam" id="TIGR03860">
    <property type="entry name" value="FMN_nitrolo"/>
    <property type="match status" value="1"/>
</dbReference>
<dbReference type="EMBL" id="JAGGOB010000020">
    <property type="protein sequence ID" value="MBT2328926.1"/>
    <property type="molecule type" value="Genomic_DNA"/>
</dbReference>
<reference evidence="8" key="1">
    <citation type="submission" date="2021-03" db="EMBL/GenBank/DDBJ databases">
        <title>Genomic analysis provides insights into the functional capacity of soil bacteria communities inhabiting an altitudinal gradient in the Atacama Desert.</title>
        <authorList>
            <person name="Gonzalez M."/>
            <person name="Maldonado J."/>
            <person name="Maza F."/>
            <person name="Hodar C."/>
            <person name="Cortes M."/>
            <person name="Palma R."/>
            <person name="Andreani C."/>
            <person name="Gaete A."/>
            <person name="Vasquez-Dean J."/>
            <person name="Acuna V."/>
            <person name="Aguado M."/>
            <person name="Mandakovic D."/>
            <person name="Latorre M."/>
            <person name="Orellana A."/>
            <person name="Gutierrez R."/>
            <person name="Montecino M."/>
            <person name="Allende M."/>
            <person name="Maass A."/>
            <person name="Cambiazo V."/>
        </authorList>
    </citation>
    <scope>NUCLEOTIDE SEQUENCE</scope>
    <source>
        <strain evidence="8">ISL-25</strain>
    </source>
</reference>
<organism evidence="8 9">
    <name type="scientific">Pseudomonas fluorescens</name>
    <dbReference type="NCBI Taxonomy" id="294"/>
    <lineage>
        <taxon>Bacteria</taxon>
        <taxon>Pseudomonadati</taxon>
        <taxon>Pseudomonadota</taxon>
        <taxon>Gammaproteobacteria</taxon>
        <taxon>Pseudomonadales</taxon>
        <taxon>Pseudomonadaceae</taxon>
        <taxon>Pseudomonas</taxon>
    </lineage>
</organism>
<dbReference type="PIRSF" id="PIRSF000337">
    <property type="entry name" value="NTA_MOA"/>
    <property type="match status" value="1"/>
</dbReference>
<accession>A0A944DXT2</accession>
<evidence type="ECO:0000256" key="1">
    <source>
        <dbReference type="ARBA" id="ARBA00022630"/>
    </source>
</evidence>
<keyword evidence="3" id="KW-0560">Oxidoreductase</keyword>
<proteinExistence type="inferred from homology"/>
<dbReference type="InterPro" id="IPR036661">
    <property type="entry name" value="Luciferase-like_sf"/>
</dbReference>
<evidence type="ECO:0000256" key="2">
    <source>
        <dbReference type="ARBA" id="ARBA00022643"/>
    </source>
</evidence>
<protein>
    <submittedName>
        <fullName evidence="8">LLM class flavin-dependent oxidoreductase</fullName>
    </submittedName>
</protein>
<evidence type="ECO:0000313" key="9">
    <source>
        <dbReference type="Proteomes" id="UP000692896"/>
    </source>
</evidence>